<organism evidence="1">
    <name type="scientific">Siphoviridae sp. ctOqH1</name>
    <dbReference type="NCBI Taxonomy" id="2826316"/>
    <lineage>
        <taxon>Viruses</taxon>
        <taxon>Duplodnaviria</taxon>
        <taxon>Heunggongvirae</taxon>
        <taxon>Uroviricota</taxon>
        <taxon>Caudoviricetes</taxon>
    </lineage>
</organism>
<reference evidence="1" key="1">
    <citation type="journal article" date="2021" name="Proc. Natl. Acad. Sci. U.S.A.">
        <title>A Catalog of Tens of Thousands of Viruses from Human Metagenomes Reveals Hidden Associations with Chronic Diseases.</title>
        <authorList>
            <person name="Tisza M.J."/>
            <person name="Buck C.B."/>
        </authorList>
    </citation>
    <scope>NUCLEOTIDE SEQUENCE</scope>
    <source>
        <strain evidence="1">CtOqH1</strain>
    </source>
</reference>
<dbReference type="InterPro" id="IPR032493">
    <property type="entry name" value="Phage_TTP_13"/>
</dbReference>
<protein>
    <submittedName>
        <fullName evidence="1">Major tail protein</fullName>
    </submittedName>
</protein>
<dbReference type="EMBL" id="BK015121">
    <property type="protein sequence ID" value="DAD91758.1"/>
    <property type="molecule type" value="Genomic_DNA"/>
</dbReference>
<sequence>MAVQKTSPEYAMLPAGTIVKFGKVGDTAEQMKPLVNCKALGATGQSGSFVNVTTLIDKNQQFISDLPEGPEKSLGFIDDPQNENFVAFLNAAENRETVQFYCELPNKRTATMILSLSGWELNDISAPANEAIQITVKGKQNNLVWGTSTVTPPTEGND</sequence>
<evidence type="ECO:0000313" key="1">
    <source>
        <dbReference type="EMBL" id="DAD91758.1"/>
    </source>
</evidence>
<dbReference type="Pfam" id="PF16463">
    <property type="entry name" value="Phage_TTP_13"/>
    <property type="match status" value="1"/>
</dbReference>
<proteinExistence type="predicted"/>
<name>A0A8S5NAN9_9CAUD</name>
<accession>A0A8S5NAN9</accession>